<sequence>MKRSLIVVLALLVAVTALADMQLKNIIIVPQPSELEVKVWLNKPEGAVYQVGESLNIYFKANKSCYVLIYNIRTDGKITLLFPNKYDSNNYIAPNVTYKLPISNLYSFKVAPPEGKEFIQIIASTSFIPIIQQLKDLGTRQTFPLLSEDAEDYVQKQILPYLSGEWASDITYFYVGKAPRTGVAQLESNPSGAHVYVDGKYIGRTPARVELDEGQHFATFYWQNNVVTETFFVTAGRTVVVTANFIQKTMLNITTTPPGAQIFLDGSFIGVSPIQVEVQPGQHTVLATMPGYTAAQQSFSIAPGETKTINLVLNPEQATLKVYSSPAGASIYVNGQYRGVAPSAGLTLTLTPGTYTVEARLSGYQSSSTTVTLNPGETRTITLTLLPRKATLNIFTNPVGASIYVDGNYVGTTRSTGLSVQVDPGTHTIIATMSGYQDTTVTVNVSSGETKRVDITLPPIIRTGFLLIYTNPTNASVYVDGSYVGTAGPTGLRVEVDANVVHRVVASLPDYEDASVEVQVAPNETRTVNLTLEPIVKVGAVSINSWPSNALVYINGYLKGITPLRLNLEYGTYQLVVLKGGYYAEVLTLKVDRKSVSVSVTLKPIQ</sequence>
<feature type="domain" description="PEGA" evidence="2">
    <location>
        <begin position="391"/>
        <end position="459"/>
    </location>
</feature>
<protein>
    <submittedName>
        <fullName evidence="4">PEGA domain-containing protein</fullName>
    </submittedName>
</protein>
<dbReference type="InterPro" id="IPR013784">
    <property type="entry name" value="Carb-bd-like_fold"/>
</dbReference>
<dbReference type="GO" id="GO:0030246">
    <property type="term" value="F:carbohydrate binding"/>
    <property type="evidence" value="ECO:0007669"/>
    <property type="project" value="InterPro"/>
</dbReference>
<dbReference type="InterPro" id="IPR025493">
    <property type="entry name" value="DUF4384"/>
</dbReference>
<feature type="domain" description="PEGA" evidence="2">
    <location>
        <begin position="539"/>
        <end position="605"/>
    </location>
</feature>
<evidence type="ECO:0000259" key="3">
    <source>
        <dbReference type="Pfam" id="PF14326"/>
    </source>
</evidence>
<evidence type="ECO:0000259" key="2">
    <source>
        <dbReference type="Pfam" id="PF08308"/>
    </source>
</evidence>
<gene>
    <name evidence="4" type="ORF">ENW55_02485</name>
</gene>
<dbReference type="SUPFAM" id="SSF49452">
    <property type="entry name" value="Starch-binding domain-like"/>
    <property type="match status" value="2"/>
</dbReference>
<evidence type="ECO:0000313" key="4">
    <source>
        <dbReference type="EMBL" id="HGZ78835.1"/>
    </source>
</evidence>
<feature type="domain" description="DUF4384" evidence="3">
    <location>
        <begin position="48"/>
        <end position="126"/>
    </location>
</feature>
<feature type="signal peptide" evidence="1">
    <location>
        <begin position="1"/>
        <end position="19"/>
    </location>
</feature>
<name>A0A832MNZ1_9THEM</name>
<evidence type="ECO:0000256" key="1">
    <source>
        <dbReference type="SAM" id="SignalP"/>
    </source>
</evidence>
<dbReference type="InterPro" id="IPR013229">
    <property type="entry name" value="PEGA"/>
</dbReference>
<feature type="chain" id="PRO_5032920707" evidence="1">
    <location>
        <begin position="20"/>
        <end position="606"/>
    </location>
</feature>
<dbReference type="Pfam" id="PF14326">
    <property type="entry name" value="DUF4384"/>
    <property type="match status" value="1"/>
</dbReference>
<dbReference type="PANTHER" id="PTHR36194">
    <property type="entry name" value="S-LAYER-LIKE PROTEIN"/>
    <property type="match status" value="1"/>
</dbReference>
<accession>A0A832MNZ1</accession>
<reference evidence="4" key="1">
    <citation type="journal article" date="2020" name="mSystems">
        <title>Genome- and Community-Level Interaction Insights into Carbon Utilization and Element Cycling Functions of Hydrothermarchaeota in Hydrothermal Sediment.</title>
        <authorList>
            <person name="Zhou Z."/>
            <person name="Liu Y."/>
            <person name="Xu W."/>
            <person name="Pan J."/>
            <person name="Luo Z.H."/>
            <person name="Li M."/>
        </authorList>
    </citation>
    <scope>NUCLEOTIDE SEQUENCE [LARGE SCALE GENOMIC DNA]</scope>
    <source>
        <strain evidence="4">SpSt-86</strain>
    </source>
</reference>
<keyword evidence="1" id="KW-0732">Signal</keyword>
<dbReference type="Gene3D" id="2.60.40.1120">
    <property type="entry name" value="Carboxypeptidase-like, regulatory domain"/>
    <property type="match status" value="2"/>
</dbReference>
<dbReference type="AlphaFoldDB" id="A0A832MNZ1"/>
<dbReference type="EMBL" id="DTKQ01000018">
    <property type="protein sequence ID" value="HGZ78835.1"/>
    <property type="molecule type" value="Genomic_DNA"/>
</dbReference>
<feature type="domain" description="PEGA" evidence="2">
    <location>
        <begin position="251"/>
        <end position="317"/>
    </location>
</feature>
<feature type="domain" description="PEGA" evidence="2">
    <location>
        <begin position="319"/>
        <end position="387"/>
    </location>
</feature>
<dbReference type="PANTHER" id="PTHR36194:SF1">
    <property type="entry name" value="S-LAYER-LIKE PROTEIN"/>
    <property type="match status" value="1"/>
</dbReference>
<feature type="domain" description="PEGA" evidence="2">
    <location>
        <begin position="186"/>
        <end position="219"/>
    </location>
</feature>
<feature type="domain" description="PEGA" evidence="2">
    <location>
        <begin position="465"/>
        <end position="534"/>
    </location>
</feature>
<dbReference type="Pfam" id="PF08308">
    <property type="entry name" value="PEGA"/>
    <property type="match status" value="6"/>
</dbReference>
<proteinExistence type="predicted"/>
<organism evidence="4">
    <name type="scientific">Pseudothermotoga hypogea</name>
    <dbReference type="NCBI Taxonomy" id="57487"/>
    <lineage>
        <taxon>Bacteria</taxon>
        <taxon>Thermotogati</taxon>
        <taxon>Thermotogota</taxon>
        <taxon>Thermotogae</taxon>
        <taxon>Thermotogales</taxon>
        <taxon>Thermotogaceae</taxon>
        <taxon>Pseudothermotoga</taxon>
    </lineage>
</organism>
<comment type="caution">
    <text evidence="4">The sequence shown here is derived from an EMBL/GenBank/DDBJ whole genome shotgun (WGS) entry which is preliminary data.</text>
</comment>